<dbReference type="STRING" id="385682.SAMN05444380_101149"/>
<protein>
    <recommendedName>
        <fullName evidence="6 7">Octanoyltransferase</fullName>
        <ecNumber evidence="6 7">2.3.1.181</ecNumber>
    </recommendedName>
    <alternativeName>
        <fullName evidence="6">Lipoate-protein ligase B</fullName>
    </alternativeName>
    <alternativeName>
        <fullName evidence="6">Lipoyl/octanoyl transferase</fullName>
    </alternativeName>
    <alternativeName>
        <fullName evidence="6">Octanoyl-[acyl-carrier-protein]-protein N-octanoyltransferase</fullName>
    </alternativeName>
</protein>
<dbReference type="PROSITE" id="PS51733">
    <property type="entry name" value="BPL_LPL_CATALYTIC"/>
    <property type="match status" value="1"/>
</dbReference>
<dbReference type="CDD" id="cd16444">
    <property type="entry name" value="LipB"/>
    <property type="match status" value="1"/>
</dbReference>
<dbReference type="eggNOG" id="COG0321">
    <property type="taxonomic scope" value="Bacteria"/>
</dbReference>
<dbReference type="Gene3D" id="3.30.930.10">
    <property type="entry name" value="Bira Bifunctional Protein, Domain 2"/>
    <property type="match status" value="1"/>
</dbReference>
<dbReference type="Pfam" id="PF21948">
    <property type="entry name" value="LplA-B_cat"/>
    <property type="match status" value="1"/>
</dbReference>
<dbReference type="UniPathway" id="UPA00538">
    <property type="reaction ID" value="UER00592"/>
</dbReference>
<feature type="domain" description="BPL/LPL catalytic" evidence="11">
    <location>
        <begin position="45"/>
        <end position="232"/>
    </location>
</feature>
<comment type="miscellaneous">
    <text evidence="6">In the reaction, the free carboxyl group of octanoic acid is attached via an amide linkage to the epsilon-amino group of a specific lysine residue of lipoyl domains of lipoate-dependent enzymes.</text>
</comment>
<dbReference type="OrthoDB" id="9781189at2"/>
<proteinExistence type="inferred from homology"/>
<evidence type="ECO:0000313" key="12">
    <source>
        <dbReference type="EMBL" id="SFD72547.1"/>
    </source>
</evidence>
<dbReference type="SUPFAM" id="SSF55681">
    <property type="entry name" value="Class II aaRS and biotin synthetases"/>
    <property type="match status" value="1"/>
</dbReference>
<dbReference type="InParanoid" id="A0A1I1UP50"/>
<dbReference type="AlphaFoldDB" id="A0A1I1UP50"/>
<dbReference type="PANTHER" id="PTHR10993:SF12">
    <property type="entry name" value="OCTANOYLTRANSFERASE"/>
    <property type="match status" value="1"/>
</dbReference>
<feature type="binding site" evidence="6 9">
    <location>
        <begin position="175"/>
        <end position="177"/>
    </location>
    <ligand>
        <name>substrate</name>
    </ligand>
</feature>
<dbReference type="GO" id="GO:0005737">
    <property type="term" value="C:cytoplasm"/>
    <property type="evidence" value="ECO:0007669"/>
    <property type="project" value="UniProtKB-SubCell"/>
</dbReference>
<gene>
    <name evidence="6" type="primary">lipB</name>
    <name evidence="12" type="ORF">SAMN05444380_101149</name>
</gene>
<evidence type="ECO:0000256" key="4">
    <source>
        <dbReference type="ARBA" id="ARBA00023315"/>
    </source>
</evidence>
<comment type="function">
    <text evidence="5 6 7">Catalyzes the transfer of endogenously produced octanoic acid from octanoyl-acyl-carrier-protein onto the lipoyl domains of lipoate-dependent enzymes. Lipoyl-ACP can also act as a substrate although octanoyl-ACP is likely to be the physiological substrate.</text>
</comment>
<feature type="site" description="Lowers pKa of active site Cys" evidence="6 10">
    <location>
        <position position="159"/>
    </location>
</feature>
<dbReference type="FunFam" id="3.30.930.10:FF:000035">
    <property type="entry name" value="Putative lipoyltransferase 2, mitochondrial"/>
    <property type="match status" value="1"/>
</dbReference>
<dbReference type="InterPro" id="IPR020605">
    <property type="entry name" value="Octanoyltransferase_CS"/>
</dbReference>
<comment type="subcellular location">
    <subcellularLocation>
        <location evidence="6">Cytoplasm</location>
    </subcellularLocation>
</comment>
<dbReference type="RefSeq" id="WP_010526945.1">
    <property type="nucleotide sequence ID" value="NZ_AFSL01000024.1"/>
</dbReference>
<evidence type="ECO:0000259" key="11">
    <source>
        <dbReference type="PROSITE" id="PS51733"/>
    </source>
</evidence>
<feature type="active site" description="Acyl-thioester intermediate" evidence="6 8">
    <location>
        <position position="193"/>
    </location>
</feature>
<keyword evidence="4 6" id="KW-0012">Acyltransferase</keyword>
<evidence type="ECO:0000313" key="13">
    <source>
        <dbReference type="Proteomes" id="UP000181976"/>
    </source>
</evidence>
<keyword evidence="2 6" id="KW-0963">Cytoplasm</keyword>
<dbReference type="InterPro" id="IPR045864">
    <property type="entry name" value="aa-tRNA-synth_II/BPL/LPL"/>
</dbReference>
<evidence type="ECO:0000256" key="8">
    <source>
        <dbReference type="PIRSR" id="PIRSR016262-1"/>
    </source>
</evidence>
<evidence type="ECO:0000256" key="1">
    <source>
        <dbReference type="ARBA" id="ARBA00004821"/>
    </source>
</evidence>
<reference evidence="12 13" key="1">
    <citation type="submission" date="2016-10" db="EMBL/GenBank/DDBJ databases">
        <authorList>
            <person name="de Groot N.N."/>
        </authorList>
    </citation>
    <scope>NUCLEOTIDE SEQUENCE [LARGE SCALE GENOMIC DNA]</scope>
    <source>
        <strain evidence="12 13">DSM 19012</strain>
    </source>
</reference>
<feature type="binding site" evidence="6 9">
    <location>
        <begin position="90"/>
        <end position="97"/>
    </location>
    <ligand>
        <name>substrate</name>
    </ligand>
</feature>
<dbReference type="NCBIfam" id="NF010925">
    <property type="entry name" value="PRK14345.1"/>
    <property type="match status" value="1"/>
</dbReference>
<evidence type="ECO:0000256" key="7">
    <source>
        <dbReference type="PIRNR" id="PIRNR016262"/>
    </source>
</evidence>
<dbReference type="NCBIfam" id="TIGR00214">
    <property type="entry name" value="lipB"/>
    <property type="match status" value="1"/>
</dbReference>
<name>A0A1I1UP50_9BACT</name>
<dbReference type="EMBL" id="FONA01000001">
    <property type="protein sequence ID" value="SFD72547.1"/>
    <property type="molecule type" value="Genomic_DNA"/>
</dbReference>
<evidence type="ECO:0000256" key="9">
    <source>
        <dbReference type="PIRSR" id="PIRSR016262-2"/>
    </source>
</evidence>
<organism evidence="12 13">
    <name type="scientific">Thermophagus xiamenensis</name>
    <dbReference type="NCBI Taxonomy" id="385682"/>
    <lineage>
        <taxon>Bacteria</taxon>
        <taxon>Pseudomonadati</taxon>
        <taxon>Bacteroidota</taxon>
        <taxon>Bacteroidia</taxon>
        <taxon>Marinilabiliales</taxon>
        <taxon>Marinilabiliaceae</taxon>
        <taxon>Thermophagus</taxon>
    </lineage>
</organism>
<feature type="binding site" evidence="6 9">
    <location>
        <begin position="162"/>
        <end position="164"/>
    </location>
    <ligand>
        <name>substrate</name>
    </ligand>
</feature>
<dbReference type="Proteomes" id="UP000181976">
    <property type="component" value="Unassembled WGS sequence"/>
</dbReference>
<dbReference type="GO" id="GO:0009249">
    <property type="term" value="P:protein lipoylation"/>
    <property type="evidence" value="ECO:0007669"/>
    <property type="project" value="InterPro"/>
</dbReference>
<evidence type="ECO:0000256" key="10">
    <source>
        <dbReference type="PIRSR" id="PIRSR016262-3"/>
    </source>
</evidence>
<accession>A0A1I1UP50</accession>
<dbReference type="GO" id="GO:0033819">
    <property type="term" value="F:lipoyl(octanoyl) transferase activity"/>
    <property type="evidence" value="ECO:0007669"/>
    <property type="project" value="UniProtKB-EC"/>
</dbReference>
<dbReference type="PIRSF" id="PIRSF016262">
    <property type="entry name" value="LPLase"/>
    <property type="match status" value="1"/>
</dbReference>
<sequence length="233" mass="26350">MTTANTIFEDIGVTDYKKAWDYQEEKFQEIVDAKLFNREHPGHEQPVTHRLIFCEHPHVYTLGKNGQPGNLLVQENFLKQINASFYKINRGGDITYHGPGQIVGYPIFDLEQLKLGVKEYIHLLEEAIIQTLSAFGTESERMDGATGVWLDTNGPNARKICAIGVRASRFVSMHGFALNVNTDLKYFGYINPCGFVDKGVTSLEKEKGSKMDMNEVKKVLKDNLKKVFGLNFV</sequence>
<keyword evidence="13" id="KW-1185">Reference proteome</keyword>
<dbReference type="InterPro" id="IPR000544">
    <property type="entry name" value="Octanoyltransferase"/>
</dbReference>
<keyword evidence="3 6" id="KW-0808">Transferase</keyword>
<dbReference type="PROSITE" id="PS01313">
    <property type="entry name" value="LIPB"/>
    <property type="match status" value="1"/>
</dbReference>
<evidence type="ECO:0000256" key="5">
    <source>
        <dbReference type="ARBA" id="ARBA00024732"/>
    </source>
</evidence>
<evidence type="ECO:0000256" key="3">
    <source>
        <dbReference type="ARBA" id="ARBA00022679"/>
    </source>
</evidence>
<dbReference type="FunCoup" id="A0A1I1UP50">
    <property type="interactions" value="307"/>
</dbReference>
<comment type="catalytic activity">
    <reaction evidence="6 7">
        <text>octanoyl-[ACP] + L-lysyl-[protein] = N(6)-octanoyl-L-lysyl-[protein] + holo-[ACP] + H(+)</text>
        <dbReference type="Rhea" id="RHEA:17665"/>
        <dbReference type="Rhea" id="RHEA-COMP:9636"/>
        <dbReference type="Rhea" id="RHEA-COMP:9685"/>
        <dbReference type="Rhea" id="RHEA-COMP:9752"/>
        <dbReference type="Rhea" id="RHEA-COMP:9928"/>
        <dbReference type="ChEBI" id="CHEBI:15378"/>
        <dbReference type="ChEBI" id="CHEBI:29969"/>
        <dbReference type="ChEBI" id="CHEBI:64479"/>
        <dbReference type="ChEBI" id="CHEBI:78463"/>
        <dbReference type="ChEBI" id="CHEBI:78809"/>
        <dbReference type="EC" id="2.3.1.181"/>
    </reaction>
</comment>
<dbReference type="HAMAP" id="MF_00013">
    <property type="entry name" value="LipB"/>
    <property type="match status" value="1"/>
</dbReference>
<dbReference type="InterPro" id="IPR004143">
    <property type="entry name" value="BPL_LPL_catalytic"/>
</dbReference>
<evidence type="ECO:0000256" key="6">
    <source>
        <dbReference type="HAMAP-Rule" id="MF_00013"/>
    </source>
</evidence>
<dbReference type="PANTHER" id="PTHR10993">
    <property type="entry name" value="OCTANOYLTRANSFERASE"/>
    <property type="match status" value="1"/>
</dbReference>
<dbReference type="EC" id="2.3.1.181" evidence="6 7"/>
<comment type="similarity">
    <text evidence="6 7">Belongs to the LipB family.</text>
</comment>
<evidence type="ECO:0000256" key="2">
    <source>
        <dbReference type="ARBA" id="ARBA00022490"/>
    </source>
</evidence>
<comment type="pathway">
    <text evidence="1 6 7">Protein modification; protein lipoylation via endogenous pathway; protein N(6)-(lipoyl)lysine from octanoyl-[acyl-carrier-protein]: step 1/2.</text>
</comment>